<sequence>MAKHRKDPSKTGLSAPSVEGQGTTTSEYDSVSKDSARRKTKRQ</sequence>
<protein>
    <submittedName>
        <fullName evidence="2">YuzL family protein</fullName>
    </submittedName>
</protein>
<name>A0ABR9QNS8_9BACI</name>
<evidence type="ECO:0000313" key="2">
    <source>
        <dbReference type="EMBL" id="MBE4910147.1"/>
    </source>
</evidence>
<evidence type="ECO:0000256" key="1">
    <source>
        <dbReference type="SAM" id="MobiDB-lite"/>
    </source>
</evidence>
<feature type="compositionally biased region" description="Polar residues" evidence="1">
    <location>
        <begin position="20"/>
        <end position="29"/>
    </location>
</feature>
<organism evidence="2 3">
    <name type="scientific">Litchfieldia luteola</name>
    <dbReference type="NCBI Taxonomy" id="682179"/>
    <lineage>
        <taxon>Bacteria</taxon>
        <taxon>Bacillati</taxon>
        <taxon>Bacillota</taxon>
        <taxon>Bacilli</taxon>
        <taxon>Bacillales</taxon>
        <taxon>Bacillaceae</taxon>
        <taxon>Litchfieldia</taxon>
    </lineage>
</organism>
<reference evidence="2 3" key="1">
    <citation type="submission" date="2020-10" db="EMBL/GenBank/DDBJ databases">
        <title>Bacillus sp. HD4P25, an endophyte from a halophyte.</title>
        <authorList>
            <person name="Sun J.-Q."/>
        </authorList>
    </citation>
    <scope>NUCLEOTIDE SEQUENCE [LARGE SCALE GENOMIC DNA]</scope>
    <source>
        <strain evidence="2 3">YIM 93174</strain>
    </source>
</reference>
<comment type="caution">
    <text evidence="2">The sequence shown here is derived from an EMBL/GenBank/DDBJ whole genome shotgun (WGS) entry which is preliminary data.</text>
</comment>
<keyword evidence="3" id="KW-1185">Reference proteome</keyword>
<evidence type="ECO:0000313" key="3">
    <source>
        <dbReference type="Proteomes" id="UP001516662"/>
    </source>
</evidence>
<dbReference type="Pfam" id="PF14115">
    <property type="entry name" value="YuzL"/>
    <property type="match status" value="1"/>
</dbReference>
<accession>A0ABR9QNS8</accession>
<dbReference type="Proteomes" id="UP001516662">
    <property type="component" value="Unassembled WGS sequence"/>
</dbReference>
<dbReference type="InterPro" id="IPR025625">
    <property type="entry name" value="YuzL"/>
</dbReference>
<proteinExistence type="predicted"/>
<feature type="region of interest" description="Disordered" evidence="1">
    <location>
        <begin position="1"/>
        <end position="43"/>
    </location>
</feature>
<dbReference type="RefSeq" id="WP_193539406.1">
    <property type="nucleotide sequence ID" value="NZ_JADCLJ010000024.1"/>
</dbReference>
<dbReference type="EMBL" id="JADCLJ010000024">
    <property type="protein sequence ID" value="MBE4910147.1"/>
    <property type="molecule type" value="Genomic_DNA"/>
</dbReference>
<gene>
    <name evidence="2" type="ORF">IMZ08_19090</name>
</gene>